<accession>B7KY11</accession>
<dbReference type="SUPFAM" id="SSF141371">
    <property type="entry name" value="PilZ domain-like"/>
    <property type="match status" value="1"/>
</dbReference>
<feature type="domain" description="PilZ" evidence="1">
    <location>
        <begin position="99"/>
        <end position="180"/>
    </location>
</feature>
<sequence length="185" mass="19757">MDTIPVALAGRILLPCGAERDCLCRLSQADEVYVVIGDAGAAVGSRVICHVDGLGVIEASVTTVSRGSLRLSVEGSPAHRARLATRLAWHRARLDGREDQRGAMRVIPLDPSVEVTLSDGMAVEARIVDLSATGAALEMVLRPPLDAALTLGRRRARVVRHTDTGVAVRFVLPLRPEDVSADIRL</sequence>
<evidence type="ECO:0000313" key="3">
    <source>
        <dbReference type="Proteomes" id="UP000002385"/>
    </source>
</evidence>
<dbReference type="KEGG" id="mch:Mchl_0235"/>
<dbReference type="Pfam" id="PF07238">
    <property type="entry name" value="PilZ"/>
    <property type="match status" value="1"/>
</dbReference>
<gene>
    <name evidence="2" type="ordered locus">Mchl_0235</name>
</gene>
<name>B7KY11_METC4</name>
<dbReference type="AlphaFoldDB" id="B7KY11"/>
<proteinExistence type="predicted"/>
<protein>
    <submittedName>
        <fullName evidence="2">Type IV pilus assembly PilZ</fullName>
    </submittedName>
</protein>
<reference evidence="2 3" key="2">
    <citation type="journal article" date="2012" name="J. Bacteriol.">
        <title>Complete genome sequences of six strains of the genus Methylobacterium.</title>
        <authorList>
            <person name="Marx C.J."/>
            <person name="Bringel F."/>
            <person name="Chistoserdova L."/>
            <person name="Moulin L."/>
            <person name="Farhan Ul Haque M."/>
            <person name="Fleischman D.E."/>
            <person name="Gruffaz C."/>
            <person name="Jourand P."/>
            <person name="Knief C."/>
            <person name="Lee M.C."/>
            <person name="Muller E.E."/>
            <person name="Nadalig T."/>
            <person name="Peyraud R."/>
            <person name="Roselli S."/>
            <person name="Russ L."/>
            <person name="Goodwin L.A."/>
            <person name="Ivanova N."/>
            <person name="Kyrpides N."/>
            <person name="Lajus A."/>
            <person name="Land M.L."/>
            <person name="Medigue C."/>
            <person name="Mikhailova N."/>
            <person name="Nolan M."/>
            <person name="Woyke T."/>
            <person name="Stolyar S."/>
            <person name="Vorholt J.A."/>
            <person name="Vuilleumier S."/>
        </authorList>
    </citation>
    <scope>NUCLEOTIDE SEQUENCE [LARGE SCALE GENOMIC DNA]</scope>
    <source>
        <strain evidence="3">CM4 / NCIMB 13688</strain>
    </source>
</reference>
<dbReference type="EMBL" id="CP001298">
    <property type="protein sequence ID" value="ACK81174.1"/>
    <property type="molecule type" value="Genomic_DNA"/>
</dbReference>
<organism evidence="2 3">
    <name type="scientific">Methylorubrum extorquens (strain CM4 / NCIMB 13688)</name>
    <name type="common">Methylobacterium extorquens</name>
    <dbReference type="NCBI Taxonomy" id="440085"/>
    <lineage>
        <taxon>Bacteria</taxon>
        <taxon>Pseudomonadati</taxon>
        <taxon>Pseudomonadota</taxon>
        <taxon>Alphaproteobacteria</taxon>
        <taxon>Hyphomicrobiales</taxon>
        <taxon>Methylobacteriaceae</taxon>
        <taxon>Methylorubrum</taxon>
    </lineage>
</organism>
<dbReference type="RefSeq" id="WP_012605380.1">
    <property type="nucleotide sequence ID" value="NC_011757.1"/>
</dbReference>
<dbReference type="Proteomes" id="UP000002385">
    <property type="component" value="Chromosome"/>
</dbReference>
<dbReference type="InterPro" id="IPR009875">
    <property type="entry name" value="PilZ_domain"/>
</dbReference>
<evidence type="ECO:0000313" key="2">
    <source>
        <dbReference type="EMBL" id="ACK81174.1"/>
    </source>
</evidence>
<reference evidence="3" key="1">
    <citation type="submission" date="2008-12" db="EMBL/GenBank/DDBJ databases">
        <title>Complete sequence of chromosome of Methylobacterium chloromethanicum CM4.</title>
        <authorList>
            <consortium name="US DOE Joint Genome Institute"/>
            <person name="Lucas S."/>
            <person name="Copeland A."/>
            <person name="Lapidus A."/>
            <person name="Glavina del Rio T."/>
            <person name="Dalin E."/>
            <person name="Tice H."/>
            <person name="Bruce D."/>
            <person name="Goodwin L."/>
            <person name="Pitluck S."/>
            <person name="Chertkov O."/>
            <person name="Brettin T."/>
            <person name="Detter J.C."/>
            <person name="Han C."/>
            <person name="Larimer F."/>
            <person name="Land M."/>
            <person name="Hauser L."/>
            <person name="Kyrpides N."/>
            <person name="Mikhailova N."/>
            <person name="Marx C."/>
            <person name="Richardson P."/>
        </authorList>
    </citation>
    <scope>NUCLEOTIDE SEQUENCE [LARGE SCALE GENOMIC DNA]</scope>
    <source>
        <strain evidence="3">CM4 / NCIMB 13688</strain>
    </source>
</reference>
<dbReference type="GO" id="GO:0035438">
    <property type="term" value="F:cyclic-di-GMP binding"/>
    <property type="evidence" value="ECO:0007669"/>
    <property type="project" value="InterPro"/>
</dbReference>
<evidence type="ECO:0000259" key="1">
    <source>
        <dbReference type="Pfam" id="PF07238"/>
    </source>
</evidence>
<dbReference type="HOGENOM" id="CLU_102943_0_0_5"/>